<keyword evidence="5 9" id="KW-1133">Transmembrane helix</keyword>
<evidence type="ECO:0000256" key="7">
    <source>
        <dbReference type="ARBA" id="ARBA00023170"/>
    </source>
</evidence>
<feature type="transmembrane region" description="Helical" evidence="9">
    <location>
        <begin position="113"/>
        <end position="135"/>
    </location>
</feature>
<dbReference type="GO" id="GO:0008527">
    <property type="term" value="F:taste receptor activity"/>
    <property type="evidence" value="ECO:0007669"/>
    <property type="project" value="InterPro"/>
</dbReference>
<dbReference type="InterPro" id="IPR009318">
    <property type="entry name" value="Gustatory_rcpt"/>
</dbReference>
<dbReference type="Proteomes" id="UP000007110">
    <property type="component" value="Unassembled WGS sequence"/>
</dbReference>
<feature type="transmembrane region" description="Helical" evidence="9">
    <location>
        <begin position="297"/>
        <end position="318"/>
    </location>
</feature>
<dbReference type="KEGG" id="spu:105439903"/>
<feature type="transmembrane region" description="Helical" evidence="9">
    <location>
        <begin position="396"/>
        <end position="422"/>
    </location>
</feature>
<feature type="transmembrane region" description="Helical" evidence="9">
    <location>
        <begin position="338"/>
        <end position="357"/>
    </location>
</feature>
<accession>A0A7M7HE86</accession>
<dbReference type="Pfam" id="PF06151">
    <property type="entry name" value="Trehalose_recp"/>
    <property type="match status" value="1"/>
</dbReference>
<evidence type="ECO:0000313" key="11">
    <source>
        <dbReference type="Proteomes" id="UP000007110"/>
    </source>
</evidence>
<keyword evidence="7" id="KW-0675">Receptor</keyword>
<evidence type="ECO:0008006" key="12">
    <source>
        <dbReference type="Google" id="ProtNLM"/>
    </source>
</evidence>
<evidence type="ECO:0000256" key="5">
    <source>
        <dbReference type="ARBA" id="ARBA00022989"/>
    </source>
</evidence>
<reference evidence="10" key="2">
    <citation type="submission" date="2021-01" db="UniProtKB">
        <authorList>
            <consortium name="EnsemblMetazoa"/>
        </authorList>
    </citation>
    <scope>IDENTIFICATION</scope>
</reference>
<feature type="region of interest" description="Disordered" evidence="8">
    <location>
        <begin position="1"/>
        <end position="21"/>
    </location>
</feature>
<dbReference type="EnsemblMetazoa" id="XM_011669450">
    <property type="protein sequence ID" value="XP_011667752"/>
    <property type="gene ID" value="LOC105439903"/>
</dbReference>
<evidence type="ECO:0000313" key="10">
    <source>
        <dbReference type="EnsemblMetazoa" id="XP_011667752"/>
    </source>
</evidence>
<evidence type="ECO:0000256" key="8">
    <source>
        <dbReference type="SAM" id="MobiDB-lite"/>
    </source>
</evidence>
<dbReference type="GeneID" id="105439903"/>
<keyword evidence="3" id="KW-1003">Cell membrane</keyword>
<dbReference type="GO" id="GO:0005886">
    <property type="term" value="C:plasma membrane"/>
    <property type="evidence" value="ECO:0007669"/>
    <property type="project" value="UniProtKB-SubCell"/>
</dbReference>
<dbReference type="GO" id="GO:0050916">
    <property type="term" value="P:sensory perception of sweet taste"/>
    <property type="evidence" value="ECO:0007669"/>
    <property type="project" value="UniProtKB-ARBA"/>
</dbReference>
<evidence type="ECO:0000256" key="4">
    <source>
        <dbReference type="ARBA" id="ARBA00022692"/>
    </source>
</evidence>
<evidence type="ECO:0000256" key="1">
    <source>
        <dbReference type="ARBA" id="ARBA00004651"/>
    </source>
</evidence>
<dbReference type="GO" id="GO:0007606">
    <property type="term" value="P:sensory perception of chemical stimulus"/>
    <property type="evidence" value="ECO:0000318"/>
    <property type="project" value="GO_Central"/>
</dbReference>
<dbReference type="PANTHER" id="PTHR21421:SF29">
    <property type="entry name" value="GUSTATORY RECEPTOR 5A FOR TREHALOSE-RELATED"/>
    <property type="match status" value="1"/>
</dbReference>
<dbReference type="OrthoDB" id="6478931at2759"/>
<proteinExistence type="inferred from homology"/>
<organism evidence="10 11">
    <name type="scientific">Strongylocentrotus purpuratus</name>
    <name type="common">Purple sea urchin</name>
    <dbReference type="NCBI Taxonomy" id="7668"/>
    <lineage>
        <taxon>Eukaryota</taxon>
        <taxon>Metazoa</taxon>
        <taxon>Echinodermata</taxon>
        <taxon>Eleutherozoa</taxon>
        <taxon>Echinozoa</taxon>
        <taxon>Echinoidea</taxon>
        <taxon>Euechinoidea</taxon>
        <taxon>Echinacea</taxon>
        <taxon>Camarodonta</taxon>
        <taxon>Echinidea</taxon>
        <taxon>Strongylocentrotidae</taxon>
        <taxon>Strongylocentrotus</taxon>
    </lineage>
</organism>
<dbReference type="AlphaFoldDB" id="A0A7M7HE86"/>
<dbReference type="InParanoid" id="A0A7M7HE86"/>
<keyword evidence="4 9" id="KW-0812">Transmembrane</keyword>
<sequence length="446" mass="50605">MEVSSSPSWLKQPIDDSDENACRGPREDLMMFSEVSRPVTLSMKLLGLWHDRSPTEVCDQVNNAEPVQTSPASGTWNIMNRLAVFYHSFITLVLWFDFIRFLVVIAPMITLEYASYLCWFFQTAATNTVLFLACYRSCKMRRFYRYWQNSSVEKHRLDCNQKQANTPGCTLQRKRFQKVGILAALGGWSFVLGSYPVSLYFTFGFKGKLGFRLMCWPWTNDIACAFLQIIHFFALACHKFPIVYLCLICYVLSERFDALTKSFEKENPLGTLAKAEVLEATRRQHNILCLLTSHCDYIFSTVVAIAFATNIPLLILLMYDLYLNSNSANAFEIAASCYWGISNLLNILLLSIFCSLLNEKAHSLRRHVFELHVDSSDIKTSHVHLLLVSRLSGPSIGLSCIGFFTITRNVILTIAGFVLTYFTLLVDLGPDTSHTSCTNVTSDVIS</sequence>
<protein>
    <recommendedName>
        <fullName evidence="12">Gustatory receptor</fullName>
    </recommendedName>
</protein>
<dbReference type="OMA" id="FALACHK"/>
<name>A0A7M7HE86_STRPU</name>
<reference evidence="11" key="1">
    <citation type="submission" date="2015-02" db="EMBL/GenBank/DDBJ databases">
        <title>Genome sequencing for Strongylocentrotus purpuratus.</title>
        <authorList>
            <person name="Murali S."/>
            <person name="Liu Y."/>
            <person name="Vee V."/>
            <person name="English A."/>
            <person name="Wang M."/>
            <person name="Skinner E."/>
            <person name="Han Y."/>
            <person name="Muzny D.M."/>
            <person name="Worley K.C."/>
            <person name="Gibbs R.A."/>
        </authorList>
    </citation>
    <scope>NUCLEOTIDE SEQUENCE</scope>
</reference>
<evidence type="ECO:0000256" key="9">
    <source>
        <dbReference type="SAM" id="Phobius"/>
    </source>
</evidence>
<keyword evidence="11" id="KW-1185">Reference proteome</keyword>
<evidence type="ECO:0000256" key="3">
    <source>
        <dbReference type="ARBA" id="ARBA00022475"/>
    </source>
</evidence>
<comment type="similarity">
    <text evidence="2">Belongs to the insect chemoreceptor superfamily. Gustatory receptor (GR) family. Gr5a subfamily.</text>
</comment>
<evidence type="ECO:0000256" key="6">
    <source>
        <dbReference type="ARBA" id="ARBA00023136"/>
    </source>
</evidence>
<evidence type="ECO:0000256" key="2">
    <source>
        <dbReference type="ARBA" id="ARBA00005327"/>
    </source>
</evidence>
<dbReference type="RefSeq" id="XP_011667752.2">
    <property type="nucleotide sequence ID" value="XM_011669450.2"/>
</dbReference>
<feature type="transmembrane region" description="Helical" evidence="9">
    <location>
        <begin position="181"/>
        <end position="205"/>
    </location>
</feature>
<feature type="transmembrane region" description="Helical" evidence="9">
    <location>
        <begin position="225"/>
        <end position="252"/>
    </location>
</feature>
<feature type="transmembrane region" description="Helical" evidence="9">
    <location>
        <begin position="84"/>
        <end position="107"/>
    </location>
</feature>
<comment type="subcellular location">
    <subcellularLocation>
        <location evidence="1">Cell membrane</location>
        <topology evidence="1">Multi-pass membrane protein</topology>
    </subcellularLocation>
</comment>
<keyword evidence="6 9" id="KW-0472">Membrane</keyword>
<dbReference type="PANTHER" id="PTHR21421">
    <property type="entry name" value="GUSTATORY RECEPTOR"/>
    <property type="match status" value="1"/>
</dbReference>